<evidence type="ECO:0000313" key="4">
    <source>
        <dbReference type="Proteomes" id="UP000068243"/>
    </source>
</evidence>
<gene>
    <name evidence="3" type="ORF">ABL_03379</name>
</gene>
<dbReference type="OMA" id="TDHYFMG"/>
<dbReference type="AlphaFoldDB" id="A0A100IFW3"/>
<feature type="transmembrane region" description="Helical" evidence="1">
    <location>
        <begin position="108"/>
        <end position="129"/>
    </location>
</feature>
<feature type="transmembrane region" description="Helical" evidence="1">
    <location>
        <begin position="12"/>
        <end position="30"/>
    </location>
</feature>
<evidence type="ECO:0000259" key="2">
    <source>
        <dbReference type="Pfam" id="PF01757"/>
    </source>
</evidence>
<dbReference type="VEuPathDB" id="FungiDB:M747DRAFT_266108"/>
<feature type="transmembrane region" description="Helical" evidence="1">
    <location>
        <begin position="310"/>
        <end position="328"/>
    </location>
</feature>
<proteinExistence type="predicted"/>
<evidence type="ECO:0000256" key="1">
    <source>
        <dbReference type="SAM" id="Phobius"/>
    </source>
</evidence>
<feature type="transmembrane region" description="Helical" evidence="1">
    <location>
        <begin position="184"/>
        <end position="202"/>
    </location>
</feature>
<dbReference type="PANTHER" id="PTHR23028:SF134">
    <property type="entry name" value="PUTATIVE (AFU_ORTHOLOGUE AFUA_4G08520)-RELATED"/>
    <property type="match status" value="1"/>
</dbReference>
<feature type="transmembrane region" description="Helical" evidence="1">
    <location>
        <begin position="340"/>
        <end position="361"/>
    </location>
</feature>
<sequence>MTSAASAKARQNWLDGLRGMAAAIVAWFHFTVGEMRAPYRSFWAVPAAENRRFFQLPPFRLLFAGQSMVLLFFVISGYAVSTSIIRLRDDAPAQFYRKLTSSVFRRGFRLYIPVLILCLISHLAYYMGLIDWTPGDQEGCPGAQPWSALQPHLSCLTMTFLTTLQLSGPFYVTGYNFHLWTISYEYQCSLAVYLVLLGLASVRPMVRLVAITCLSVAFMWFGSPILSAFLAGLGFAELDILREASRDSLMAGQKRKPTTLVRNCANILTGLLFVSGIYLLCLPQDSNFPPDFSFQSSLKLPFYVDPEIRIRGWHAVGAILVVGTLRHLRFLRIPLETRLAQFLGMISFSLYLFHPLFIMVMRNRILQAVCHYLWGTDFWQTQQDESAWHVIILAWTTAASVLFPPLILASMYMAKIVDRKSVAWSYQVENLVSRASR</sequence>
<keyword evidence="1" id="KW-0812">Transmembrane</keyword>
<comment type="caution">
    <text evidence="3">The sequence shown here is derived from an EMBL/GenBank/DDBJ whole genome shotgun (WGS) entry which is preliminary data.</text>
</comment>
<dbReference type="OrthoDB" id="5819582at2759"/>
<feature type="transmembrane region" description="Helical" evidence="1">
    <location>
        <begin position="208"/>
        <end position="238"/>
    </location>
</feature>
<feature type="domain" description="Acyltransferase 3" evidence="2">
    <location>
        <begin position="12"/>
        <end position="403"/>
    </location>
</feature>
<dbReference type="InterPro" id="IPR050879">
    <property type="entry name" value="Acyltransferase_3"/>
</dbReference>
<dbReference type="EMBL" id="BCMY01000004">
    <property type="protein sequence ID" value="GAQ39896.1"/>
    <property type="molecule type" value="Genomic_DNA"/>
</dbReference>
<accession>A0A100IFW3</accession>
<keyword evidence="1" id="KW-1133">Transmembrane helix</keyword>
<feature type="transmembrane region" description="Helical" evidence="1">
    <location>
        <begin position="149"/>
        <end position="172"/>
    </location>
</feature>
<dbReference type="VEuPathDB" id="FungiDB:An07g01130"/>
<protein>
    <recommendedName>
        <fullName evidence="2">Acyltransferase 3 domain-containing protein</fullName>
    </recommendedName>
</protein>
<evidence type="ECO:0000313" key="3">
    <source>
        <dbReference type="EMBL" id="GAQ39896.1"/>
    </source>
</evidence>
<feature type="transmembrane region" description="Helical" evidence="1">
    <location>
        <begin position="387"/>
        <end position="412"/>
    </location>
</feature>
<feature type="transmembrane region" description="Helical" evidence="1">
    <location>
        <begin position="61"/>
        <end position="87"/>
    </location>
</feature>
<dbReference type="VEuPathDB" id="FungiDB:ASPNIDRAFT2_1183886"/>
<keyword evidence="1" id="KW-0472">Membrane</keyword>
<dbReference type="Proteomes" id="UP000068243">
    <property type="component" value="Unassembled WGS sequence"/>
</dbReference>
<organism evidence="3 4">
    <name type="scientific">Aspergillus niger</name>
    <dbReference type="NCBI Taxonomy" id="5061"/>
    <lineage>
        <taxon>Eukaryota</taxon>
        <taxon>Fungi</taxon>
        <taxon>Dikarya</taxon>
        <taxon>Ascomycota</taxon>
        <taxon>Pezizomycotina</taxon>
        <taxon>Eurotiomycetes</taxon>
        <taxon>Eurotiomycetidae</taxon>
        <taxon>Eurotiales</taxon>
        <taxon>Aspergillaceae</taxon>
        <taxon>Aspergillus</taxon>
        <taxon>Aspergillus subgen. Circumdati</taxon>
    </lineage>
</organism>
<dbReference type="Pfam" id="PF01757">
    <property type="entry name" value="Acyl_transf_3"/>
    <property type="match status" value="1"/>
</dbReference>
<name>A0A100IFW3_ASPNG</name>
<dbReference type="InterPro" id="IPR002656">
    <property type="entry name" value="Acyl_transf_3_dom"/>
</dbReference>
<dbReference type="GO" id="GO:0016747">
    <property type="term" value="F:acyltransferase activity, transferring groups other than amino-acyl groups"/>
    <property type="evidence" value="ECO:0007669"/>
    <property type="project" value="InterPro"/>
</dbReference>
<dbReference type="VEuPathDB" id="FungiDB:ATCC64974_43920"/>
<feature type="transmembrane region" description="Helical" evidence="1">
    <location>
        <begin position="259"/>
        <end position="280"/>
    </location>
</feature>
<dbReference type="PANTHER" id="PTHR23028">
    <property type="entry name" value="ACETYLTRANSFERASE"/>
    <property type="match status" value="1"/>
</dbReference>
<reference evidence="4" key="1">
    <citation type="journal article" date="2016" name="Genome Announc.">
        <title>Draft genome sequence of Aspergillus niger strain An76.</title>
        <authorList>
            <person name="Gong W."/>
            <person name="Cheng Z."/>
            <person name="Zhang H."/>
            <person name="Liu L."/>
            <person name="Gao P."/>
            <person name="Wang L."/>
        </authorList>
    </citation>
    <scope>NUCLEOTIDE SEQUENCE [LARGE SCALE GENOMIC DNA]</scope>
    <source>
        <strain evidence="4">An76</strain>
    </source>
</reference>